<organism evidence="1">
    <name type="scientific">marine metagenome</name>
    <dbReference type="NCBI Taxonomy" id="408172"/>
    <lineage>
        <taxon>unclassified sequences</taxon>
        <taxon>metagenomes</taxon>
        <taxon>ecological metagenomes</taxon>
    </lineage>
</organism>
<reference evidence="1" key="1">
    <citation type="submission" date="2018-05" db="EMBL/GenBank/DDBJ databases">
        <authorList>
            <person name="Lanie J.A."/>
            <person name="Ng W.-L."/>
            <person name="Kazmierczak K.M."/>
            <person name="Andrzejewski T.M."/>
            <person name="Davidsen T.M."/>
            <person name="Wayne K.J."/>
            <person name="Tettelin H."/>
            <person name="Glass J.I."/>
            <person name="Rusch D."/>
            <person name="Podicherti R."/>
            <person name="Tsui H.-C.T."/>
            <person name="Winkler M.E."/>
        </authorList>
    </citation>
    <scope>NUCLEOTIDE SEQUENCE</scope>
</reference>
<dbReference type="AlphaFoldDB" id="A0A382L2X2"/>
<dbReference type="PANTHER" id="PTHR20883">
    <property type="entry name" value="PHYTANOYL-COA DIOXYGENASE DOMAIN CONTAINING 1"/>
    <property type="match status" value="1"/>
</dbReference>
<dbReference type="Pfam" id="PF05721">
    <property type="entry name" value="PhyH"/>
    <property type="match status" value="1"/>
</dbReference>
<dbReference type="GO" id="GO:0046872">
    <property type="term" value="F:metal ion binding"/>
    <property type="evidence" value="ECO:0007669"/>
    <property type="project" value="UniProtKB-ARBA"/>
</dbReference>
<protein>
    <recommendedName>
        <fullName evidence="2">Fe2OG dioxygenase domain-containing protein</fullName>
    </recommendedName>
</protein>
<dbReference type="SUPFAM" id="SSF51197">
    <property type="entry name" value="Clavaminate synthase-like"/>
    <property type="match status" value="1"/>
</dbReference>
<evidence type="ECO:0000313" key="1">
    <source>
        <dbReference type="EMBL" id="SVC30163.1"/>
    </source>
</evidence>
<sequence>MEEPATENPNRSLTQDQIDSFRRDGFVVIGKLLEDSDIEPLRQEYDRLFDEARDGDHFRNLSADGGAAQRHDEGADEEMLQIMQMCERSIIYRRLIHDEHILDIAEDLIGPCIQLFHDQALFKPAHHGGPIHWHQDNGYWKCRPANLVSCWLTLDDVDVANGAMHLVPGSHLAAQGHERGDVLLDASDAVGGVEPVVVDLPAGGAMFHHCQTLHSTPPNRTDRQRRAFAAHFMTPGTRSATGDMPVSFGRPLLRSR</sequence>
<accession>A0A382L2X2</accession>
<gene>
    <name evidence="1" type="ORF">METZ01_LOCUS283017</name>
</gene>
<evidence type="ECO:0008006" key="2">
    <source>
        <dbReference type="Google" id="ProtNLM"/>
    </source>
</evidence>
<name>A0A382L2X2_9ZZZZ</name>
<dbReference type="PANTHER" id="PTHR20883:SF48">
    <property type="entry name" value="ECTOINE DIOXYGENASE"/>
    <property type="match status" value="1"/>
</dbReference>
<dbReference type="Gene3D" id="2.60.120.620">
    <property type="entry name" value="q2cbj1_9rhob like domain"/>
    <property type="match status" value="1"/>
</dbReference>
<proteinExistence type="predicted"/>
<dbReference type="GO" id="GO:0016491">
    <property type="term" value="F:oxidoreductase activity"/>
    <property type="evidence" value="ECO:0007669"/>
    <property type="project" value="UniProtKB-ARBA"/>
</dbReference>
<dbReference type="EMBL" id="UINC01083961">
    <property type="protein sequence ID" value="SVC30163.1"/>
    <property type="molecule type" value="Genomic_DNA"/>
</dbReference>
<dbReference type="InterPro" id="IPR008775">
    <property type="entry name" value="Phytyl_CoA_dOase-like"/>
</dbReference>